<evidence type="ECO:0000256" key="2">
    <source>
        <dbReference type="ARBA" id="ARBA00047806"/>
    </source>
</evidence>
<gene>
    <name evidence="4" type="primary">msrA</name>
    <name evidence="6" type="ORF">SAMN05421640_0897</name>
</gene>
<accession>A0A239GKR5</accession>
<keyword evidence="1 4" id="KW-0560">Oxidoreductase</keyword>
<dbReference type="EC" id="1.8.4.11" evidence="4"/>
<evidence type="ECO:0000313" key="6">
    <source>
        <dbReference type="EMBL" id="SNS69777.1"/>
    </source>
</evidence>
<dbReference type="InterPro" id="IPR036509">
    <property type="entry name" value="Met_Sox_Rdtase_MsrA_sf"/>
</dbReference>
<evidence type="ECO:0000256" key="1">
    <source>
        <dbReference type="ARBA" id="ARBA00023002"/>
    </source>
</evidence>
<dbReference type="InterPro" id="IPR002569">
    <property type="entry name" value="Met_Sox_Rdtase_MsrA_dom"/>
</dbReference>
<evidence type="ECO:0000256" key="4">
    <source>
        <dbReference type="HAMAP-Rule" id="MF_01401"/>
    </source>
</evidence>
<dbReference type="SUPFAM" id="SSF55068">
    <property type="entry name" value="Peptide methionine sulfoxide reductase"/>
    <property type="match status" value="1"/>
</dbReference>
<dbReference type="RefSeq" id="WP_089355671.1">
    <property type="nucleotide sequence ID" value="NZ_FZPD01000002.1"/>
</dbReference>
<comment type="function">
    <text evidence="4">Has an important function as a repair enzyme for proteins that have been inactivated by oxidation. Catalyzes the reversible oxidation-reduction of methionine sulfoxide in proteins to methionine.</text>
</comment>
<evidence type="ECO:0000313" key="7">
    <source>
        <dbReference type="Proteomes" id="UP000198393"/>
    </source>
</evidence>
<dbReference type="Gene3D" id="3.30.1060.10">
    <property type="entry name" value="Peptide methionine sulphoxide reductase MsrA"/>
    <property type="match status" value="1"/>
</dbReference>
<dbReference type="Proteomes" id="UP000198393">
    <property type="component" value="Unassembled WGS sequence"/>
</dbReference>
<evidence type="ECO:0000259" key="5">
    <source>
        <dbReference type="Pfam" id="PF01625"/>
    </source>
</evidence>
<feature type="domain" description="Peptide methionine sulphoxide reductase MsrA" evidence="5">
    <location>
        <begin position="3"/>
        <end position="156"/>
    </location>
</feature>
<evidence type="ECO:0000256" key="3">
    <source>
        <dbReference type="ARBA" id="ARBA00048782"/>
    </source>
</evidence>
<organism evidence="6 7">
    <name type="scientific">Ekhidna lutea</name>
    <dbReference type="NCBI Taxonomy" id="447679"/>
    <lineage>
        <taxon>Bacteria</taxon>
        <taxon>Pseudomonadati</taxon>
        <taxon>Bacteroidota</taxon>
        <taxon>Cytophagia</taxon>
        <taxon>Cytophagales</taxon>
        <taxon>Reichenbachiellaceae</taxon>
        <taxon>Ekhidna</taxon>
    </lineage>
</organism>
<dbReference type="NCBIfam" id="TIGR00401">
    <property type="entry name" value="msrA"/>
    <property type="match status" value="1"/>
</dbReference>
<dbReference type="PANTHER" id="PTHR43774:SF1">
    <property type="entry name" value="PEPTIDE METHIONINE SULFOXIDE REDUCTASE MSRA 2"/>
    <property type="match status" value="1"/>
</dbReference>
<dbReference type="Pfam" id="PF01625">
    <property type="entry name" value="PMSR"/>
    <property type="match status" value="1"/>
</dbReference>
<comment type="catalytic activity">
    <reaction evidence="3 4">
        <text>[thioredoxin]-disulfide + L-methionine + H2O = L-methionine (S)-S-oxide + [thioredoxin]-dithiol</text>
        <dbReference type="Rhea" id="RHEA:19993"/>
        <dbReference type="Rhea" id="RHEA-COMP:10698"/>
        <dbReference type="Rhea" id="RHEA-COMP:10700"/>
        <dbReference type="ChEBI" id="CHEBI:15377"/>
        <dbReference type="ChEBI" id="CHEBI:29950"/>
        <dbReference type="ChEBI" id="CHEBI:50058"/>
        <dbReference type="ChEBI" id="CHEBI:57844"/>
        <dbReference type="ChEBI" id="CHEBI:58772"/>
        <dbReference type="EC" id="1.8.4.11"/>
    </reaction>
</comment>
<comment type="similarity">
    <text evidence="4">Belongs to the MsrA Met sulfoxide reductase family.</text>
</comment>
<dbReference type="PANTHER" id="PTHR43774">
    <property type="entry name" value="PEPTIDE METHIONINE SULFOXIDE REDUCTASE"/>
    <property type="match status" value="1"/>
</dbReference>
<dbReference type="GO" id="GO:0033744">
    <property type="term" value="F:L-methionine:thioredoxin-disulfide S-oxidoreductase activity"/>
    <property type="evidence" value="ECO:0007669"/>
    <property type="project" value="RHEA"/>
</dbReference>
<dbReference type="AlphaFoldDB" id="A0A239GKR5"/>
<sequence length="175" mass="19997">MEKATFGSGCFWCTEAMFQRLKGVSNVKSGYTGGNLVNPTYKDICSGQSGHAEVIQFEFDPSIISFDELLEVFWNTHDPTTLNRQGNDVGSQYRSAIFYHNEKQKELAEAYKMKLDESDIWNDPIVTEISPLGVFYPAEVDHDDYYNQNRSQPYCNFVVAPKVEKFKMVFSDKLA</sequence>
<dbReference type="GO" id="GO:0008113">
    <property type="term" value="F:peptide-methionine (S)-S-oxide reductase activity"/>
    <property type="evidence" value="ECO:0007669"/>
    <property type="project" value="UniProtKB-UniRule"/>
</dbReference>
<feature type="active site" evidence="4">
    <location>
        <position position="10"/>
    </location>
</feature>
<proteinExistence type="inferred from homology"/>
<dbReference type="HAMAP" id="MF_01401">
    <property type="entry name" value="MsrA"/>
    <property type="match status" value="1"/>
</dbReference>
<reference evidence="6 7" key="1">
    <citation type="submission" date="2017-06" db="EMBL/GenBank/DDBJ databases">
        <authorList>
            <person name="Kim H.J."/>
            <person name="Triplett B.A."/>
        </authorList>
    </citation>
    <scope>NUCLEOTIDE SEQUENCE [LARGE SCALE GENOMIC DNA]</scope>
    <source>
        <strain evidence="6 7">DSM 19307</strain>
    </source>
</reference>
<protein>
    <recommendedName>
        <fullName evidence="4">Peptide methionine sulfoxide reductase MsrA</fullName>
        <shortName evidence="4">Protein-methionine-S-oxide reductase</shortName>
        <ecNumber evidence="4">1.8.4.11</ecNumber>
    </recommendedName>
    <alternativeName>
        <fullName evidence="4">Peptide-methionine (S)-S-oxide reductase</fullName>
        <shortName evidence="4">Peptide Met(O) reductase</shortName>
    </alternativeName>
</protein>
<keyword evidence="7" id="KW-1185">Reference proteome</keyword>
<dbReference type="EMBL" id="FZPD01000002">
    <property type="protein sequence ID" value="SNS69777.1"/>
    <property type="molecule type" value="Genomic_DNA"/>
</dbReference>
<comment type="catalytic activity">
    <reaction evidence="2 4">
        <text>L-methionyl-[protein] + [thioredoxin]-disulfide + H2O = L-methionyl-(S)-S-oxide-[protein] + [thioredoxin]-dithiol</text>
        <dbReference type="Rhea" id="RHEA:14217"/>
        <dbReference type="Rhea" id="RHEA-COMP:10698"/>
        <dbReference type="Rhea" id="RHEA-COMP:10700"/>
        <dbReference type="Rhea" id="RHEA-COMP:12313"/>
        <dbReference type="Rhea" id="RHEA-COMP:12315"/>
        <dbReference type="ChEBI" id="CHEBI:15377"/>
        <dbReference type="ChEBI" id="CHEBI:16044"/>
        <dbReference type="ChEBI" id="CHEBI:29950"/>
        <dbReference type="ChEBI" id="CHEBI:44120"/>
        <dbReference type="ChEBI" id="CHEBI:50058"/>
        <dbReference type="EC" id="1.8.4.11"/>
    </reaction>
</comment>
<dbReference type="OrthoDB" id="4174719at2"/>
<name>A0A239GKR5_EKHLU</name>